<keyword evidence="5" id="KW-1185">Reference proteome</keyword>
<feature type="compositionally biased region" description="Basic and acidic residues" evidence="2">
    <location>
        <begin position="634"/>
        <end position="654"/>
    </location>
</feature>
<keyword evidence="1" id="KW-0560">Oxidoreductase</keyword>
<protein>
    <submittedName>
        <fullName evidence="4">Flavin-containing monooxygenase</fullName>
    </submittedName>
</protein>
<gene>
    <name evidence="4" type="ORF">IWZ03DRAFT_336918</name>
</gene>
<name>A0ABR1KA37_9PEZI</name>
<accession>A0ABR1KA37</accession>
<proteinExistence type="predicted"/>
<evidence type="ECO:0000313" key="5">
    <source>
        <dbReference type="Proteomes" id="UP001363622"/>
    </source>
</evidence>
<dbReference type="PANTHER" id="PTHR43539">
    <property type="entry name" value="FLAVIN-BINDING MONOOXYGENASE-LIKE PROTEIN (AFU_ORTHOLOGUE AFUA_4G09220)"/>
    <property type="match status" value="1"/>
</dbReference>
<feature type="domain" description="FAD/NAD(P)-binding" evidence="3">
    <location>
        <begin position="195"/>
        <end position="419"/>
    </location>
</feature>
<comment type="caution">
    <text evidence="4">The sequence shown here is derived from an EMBL/GenBank/DDBJ whole genome shotgun (WGS) entry which is preliminary data.</text>
</comment>
<feature type="region of interest" description="Disordered" evidence="2">
    <location>
        <begin position="634"/>
        <end position="661"/>
    </location>
</feature>
<dbReference type="EMBL" id="JBBPHU010000014">
    <property type="protein sequence ID" value="KAK7510381.1"/>
    <property type="molecule type" value="Genomic_DNA"/>
</dbReference>
<organism evidence="4 5">
    <name type="scientific">Phyllosticta citriasiana</name>
    <dbReference type="NCBI Taxonomy" id="595635"/>
    <lineage>
        <taxon>Eukaryota</taxon>
        <taxon>Fungi</taxon>
        <taxon>Dikarya</taxon>
        <taxon>Ascomycota</taxon>
        <taxon>Pezizomycotina</taxon>
        <taxon>Dothideomycetes</taxon>
        <taxon>Dothideomycetes incertae sedis</taxon>
        <taxon>Botryosphaeriales</taxon>
        <taxon>Phyllostictaceae</taxon>
        <taxon>Phyllosticta</taxon>
    </lineage>
</organism>
<dbReference type="GO" id="GO:0004497">
    <property type="term" value="F:monooxygenase activity"/>
    <property type="evidence" value="ECO:0007669"/>
    <property type="project" value="UniProtKB-KW"/>
</dbReference>
<dbReference type="Gene3D" id="3.50.50.60">
    <property type="entry name" value="FAD/NAD(P)-binding domain"/>
    <property type="match status" value="1"/>
</dbReference>
<evidence type="ECO:0000259" key="3">
    <source>
        <dbReference type="Pfam" id="PF07992"/>
    </source>
</evidence>
<dbReference type="InterPro" id="IPR050982">
    <property type="entry name" value="Auxin_biosynth/cation_transpt"/>
</dbReference>
<dbReference type="Pfam" id="PF07992">
    <property type="entry name" value="Pyr_redox_2"/>
    <property type="match status" value="1"/>
</dbReference>
<dbReference type="SUPFAM" id="SSF51905">
    <property type="entry name" value="FAD/NAD(P)-binding domain"/>
    <property type="match status" value="1"/>
</dbReference>
<dbReference type="Proteomes" id="UP001363622">
    <property type="component" value="Unassembled WGS sequence"/>
</dbReference>
<dbReference type="InterPro" id="IPR023753">
    <property type="entry name" value="FAD/NAD-binding_dom"/>
</dbReference>
<evidence type="ECO:0000313" key="4">
    <source>
        <dbReference type="EMBL" id="KAK7510381.1"/>
    </source>
</evidence>
<sequence>MTAPTTDDPRLPTWPNVAVPLDSFEVELPPPNIPEDVDHETIAATTIKHFDALSISDFTEHAKWRDLLALTGNLRTFSQPKTIGLAWKELTAIHRPYRFTYVPGTSHVFRMGPLSAWIEAKFAFSLPKGKHPRRECSGMIRLVLTDDNDWKIWILVTMLENIDGYGNVDMMERLPAEQSAKERAESSIDSGKTDFDVAIVGGGPSGLSISGRLKALGVSSVILDRNEEIGGNWLTRYKSLSLHTSKKSSEMPFKGVFLPEDPYFLTSTHIAAGYRRFVEWYGLTFWTSTAVQKASWDEASSTWTIELHRLKYFHHNHGNAATLPRTPITANIKHIRARHLVFAVGGTGQIPFTPSIPNRELFRGDVVHSAHYTDATPWRGKRGVIIGSANTAHDICLDMASASLSSITIVQRSRTQVLPLELQRRLAERAYGPSASVAAADRATQTPPAPVLRATALTAMRAQSARLQHYYAAHEAAGFAADPVVDLIAILMERGGGHWFDVGASQLLFDGRVRVKRGAVSSFSPTGLRFADGSALDADVVVLATGFVGNNMKDVAANIVGPATARRLDEFWHVDAEGELRGVARPHVAQRNVWYMGGDIRFARYWSRYVALQIKAEVEGAPFVPFWKRPGVDEEQVSKGHEREKDRERKRGGVERGGALL</sequence>
<evidence type="ECO:0000256" key="1">
    <source>
        <dbReference type="ARBA" id="ARBA00023002"/>
    </source>
</evidence>
<dbReference type="PRINTS" id="PR00420">
    <property type="entry name" value="RNGMNOXGNASE"/>
</dbReference>
<evidence type="ECO:0000256" key="2">
    <source>
        <dbReference type="SAM" id="MobiDB-lite"/>
    </source>
</evidence>
<reference evidence="4 5" key="1">
    <citation type="submission" date="2024-04" db="EMBL/GenBank/DDBJ databases">
        <title>Phyllosticta paracitricarpa is synonymous to the EU quarantine fungus P. citricarpa based on phylogenomic analyses.</title>
        <authorList>
            <consortium name="Lawrence Berkeley National Laboratory"/>
            <person name="Van Ingen-Buijs V.A."/>
            <person name="Van Westerhoven A.C."/>
            <person name="Haridas S."/>
            <person name="Skiadas P."/>
            <person name="Martin F."/>
            <person name="Groenewald J.Z."/>
            <person name="Crous P.W."/>
            <person name="Seidl M.F."/>
        </authorList>
    </citation>
    <scope>NUCLEOTIDE SEQUENCE [LARGE SCALE GENOMIC DNA]</scope>
    <source>
        <strain evidence="4 5">CBS 123371</strain>
    </source>
</reference>
<dbReference type="InterPro" id="IPR036188">
    <property type="entry name" value="FAD/NAD-bd_sf"/>
</dbReference>
<dbReference type="PANTHER" id="PTHR43539:SF68">
    <property type="entry name" value="FLAVIN-BINDING MONOOXYGENASE-LIKE PROTEIN (AFU_ORTHOLOGUE AFUA_4G09220)"/>
    <property type="match status" value="1"/>
</dbReference>
<keyword evidence="4" id="KW-0503">Monooxygenase</keyword>